<sequence length="128" mass="14336">MAHRSRLAGFIIDCQDQDADESARFWSAALGLAAKPAYREGEAEYAELEGAPAGLNVEVQRVTHASRVHLDIESDDIDAEADRLEKLGAKRIGFVKRWWVMEAPSGHRFCIVRMREDGPEKAPANTWE</sequence>
<dbReference type="RefSeq" id="WP_057647377.1">
    <property type="nucleotide sequence ID" value="NZ_LLXU01000092.1"/>
</dbReference>
<dbReference type="InterPro" id="IPR041581">
    <property type="entry name" value="Glyoxalase_6"/>
</dbReference>
<accession>A0A0R0A7C4</accession>
<dbReference type="Pfam" id="PF18029">
    <property type="entry name" value="Glyoxalase_6"/>
    <property type="match status" value="1"/>
</dbReference>
<proteinExistence type="predicted"/>
<dbReference type="EMBL" id="LLXU01000092">
    <property type="protein sequence ID" value="KRG40982.1"/>
    <property type="molecule type" value="Genomic_DNA"/>
</dbReference>
<comment type="caution">
    <text evidence="2">The sequence shown here is derived from an EMBL/GenBank/DDBJ whole genome shotgun (WGS) entry which is preliminary data.</text>
</comment>
<dbReference type="PANTHER" id="PTHR35908:SF1">
    <property type="entry name" value="CONSERVED PROTEIN"/>
    <property type="match status" value="1"/>
</dbReference>
<dbReference type="OrthoDB" id="69243at2"/>
<dbReference type="CDD" id="cd06587">
    <property type="entry name" value="VOC"/>
    <property type="match status" value="1"/>
</dbReference>
<name>A0A0R0A7C4_9GAMM</name>
<keyword evidence="3" id="KW-1185">Reference proteome</keyword>
<reference evidence="2 3" key="1">
    <citation type="submission" date="2015-10" db="EMBL/GenBank/DDBJ databases">
        <title>Genome sequencing and analysis of members of genus Stenotrophomonas.</title>
        <authorList>
            <person name="Patil P.P."/>
            <person name="Midha S."/>
            <person name="Patil P.B."/>
        </authorList>
    </citation>
    <scope>NUCLEOTIDE SEQUENCE [LARGE SCALE GENOMIC DNA]</scope>
    <source>
        <strain evidence="2 3">JCM 16536</strain>
    </source>
</reference>
<gene>
    <name evidence="2" type="ORF">ARC20_12150</name>
</gene>
<dbReference type="AlphaFoldDB" id="A0A0R0A7C4"/>
<organism evidence="2 3">
    <name type="scientific">Stenotrophomonas panacihumi</name>
    <dbReference type="NCBI Taxonomy" id="676599"/>
    <lineage>
        <taxon>Bacteria</taxon>
        <taxon>Pseudomonadati</taxon>
        <taxon>Pseudomonadota</taxon>
        <taxon>Gammaproteobacteria</taxon>
        <taxon>Lysobacterales</taxon>
        <taxon>Lysobacteraceae</taxon>
        <taxon>Stenotrophomonas</taxon>
    </lineage>
</organism>
<feature type="domain" description="Glyoxalase-like" evidence="1">
    <location>
        <begin position="12"/>
        <end position="112"/>
    </location>
</feature>
<dbReference type="Proteomes" id="UP000051802">
    <property type="component" value="Unassembled WGS sequence"/>
</dbReference>
<evidence type="ECO:0000259" key="1">
    <source>
        <dbReference type="Pfam" id="PF18029"/>
    </source>
</evidence>
<evidence type="ECO:0000313" key="3">
    <source>
        <dbReference type="Proteomes" id="UP000051802"/>
    </source>
</evidence>
<dbReference type="Gene3D" id="3.10.180.10">
    <property type="entry name" value="2,3-Dihydroxybiphenyl 1,2-Dioxygenase, domain 1"/>
    <property type="match status" value="1"/>
</dbReference>
<dbReference type="STRING" id="676599.ARC20_12150"/>
<dbReference type="SUPFAM" id="SSF54593">
    <property type="entry name" value="Glyoxalase/Bleomycin resistance protein/Dihydroxybiphenyl dioxygenase"/>
    <property type="match status" value="1"/>
</dbReference>
<dbReference type="PANTHER" id="PTHR35908">
    <property type="entry name" value="HYPOTHETICAL FUSION PROTEIN"/>
    <property type="match status" value="1"/>
</dbReference>
<protein>
    <submittedName>
        <fullName evidence="2">Glyoxalase</fullName>
    </submittedName>
</protein>
<dbReference type="InterPro" id="IPR029068">
    <property type="entry name" value="Glyas_Bleomycin-R_OHBP_Dase"/>
</dbReference>
<evidence type="ECO:0000313" key="2">
    <source>
        <dbReference type="EMBL" id="KRG40982.1"/>
    </source>
</evidence>